<dbReference type="EMBL" id="PQXI01000211">
    <property type="protein sequence ID" value="TGO21566.1"/>
    <property type="molecule type" value="Genomic_DNA"/>
</dbReference>
<keyword evidence="3" id="KW-1185">Reference proteome</keyword>
<proteinExistence type="predicted"/>
<reference evidence="2 3" key="1">
    <citation type="submission" date="2017-12" db="EMBL/GenBank/DDBJ databases">
        <title>Comparative genomics of Botrytis spp.</title>
        <authorList>
            <person name="Valero-Jimenez C.A."/>
            <person name="Tapia P."/>
            <person name="Veloso J."/>
            <person name="Silva-Moreno E."/>
            <person name="Staats M."/>
            <person name="Valdes J.H."/>
            <person name="Van Kan J.A.L."/>
        </authorList>
    </citation>
    <scope>NUCLEOTIDE SEQUENCE [LARGE SCALE GENOMIC DNA]</scope>
    <source>
        <strain evidence="2 3">Bp0003</strain>
    </source>
</reference>
<dbReference type="AlphaFoldDB" id="A0A4Z1FAU6"/>
<feature type="compositionally biased region" description="Polar residues" evidence="1">
    <location>
        <begin position="52"/>
        <end position="61"/>
    </location>
</feature>
<accession>A0A4Z1FAU6</accession>
<evidence type="ECO:0000256" key="1">
    <source>
        <dbReference type="SAM" id="MobiDB-lite"/>
    </source>
</evidence>
<comment type="caution">
    <text evidence="2">The sequence shown here is derived from an EMBL/GenBank/DDBJ whole genome shotgun (WGS) entry which is preliminary data.</text>
</comment>
<feature type="region of interest" description="Disordered" evidence="1">
    <location>
        <begin position="40"/>
        <end position="61"/>
    </location>
</feature>
<sequence length="61" mass="7043">MYVEVKEFGRKDSNSAVEFSSADVHSRLYVQKSLARKKYSHNPPLTVHPPSTHHNNNEYIT</sequence>
<gene>
    <name evidence="2" type="ORF">BPAE_0212g00080</name>
</gene>
<name>A0A4Z1FAU6_9HELO</name>
<evidence type="ECO:0000313" key="2">
    <source>
        <dbReference type="EMBL" id="TGO21566.1"/>
    </source>
</evidence>
<organism evidence="2 3">
    <name type="scientific">Botrytis paeoniae</name>
    <dbReference type="NCBI Taxonomy" id="278948"/>
    <lineage>
        <taxon>Eukaryota</taxon>
        <taxon>Fungi</taxon>
        <taxon>Dikarya</taxon>
        <taxon>Ascomycota</taxon>
        <taxon>Pezizomycotina</taxon>
        <taxon>Leotiomycetes</taxon>
        <taxon>Helotiales</taxon>
        <taxon>Sclerotiniaceae</taxon>
        <taxon>Botrytis</taxon>
    </lineage>
</organism>
<evidence type="ECO:0000313" key="3">
    <source>
        <dbReference type="Proteomes" id="UP000297910"/>
    </source>
</evidence>
<dbReference type="Proteomes" id="UP000297910">
    <property type="component" value="Unassembled WGS sequence"/>
</dbReference>
<protein>
    <submittedName>
        <fullName evidence="2">Uncharacterized protein</fullName>
    </submittedName>
</protein>